<proteinExistence type="predicted"/>
<dbReference type="AlphaFoldDB" id="A0A7K7R823"/>
<feature type="non-terminal residue" evidence="1">
    <location>
        <position position="1"/>
    </location>
</feature>
<evidence type="ECO:0000313" key="1">
    <source>
        <dbReference type="EMBL" id="NWZ88376.1"/>
    </source>
</evidence>
<dbReference type="InterPro" id="IPR046432">
    <property type="entry name" value="TASOR"/>
</dbReference>
<keyword evidence="2" id="KW-1185">Reference proteome</keyword>
<reference evidence="1 2" key="1">
    <citation type="submission" date="2019-09" db="EMBL/GenBank/DDBJ databases">
        <title>Bird 10,000 Genomes (B10K) Project - Family phase.</title>
        <authorList>
            <person name="Zhang G."/>
        </authorList>
    </citation>
    <scope>NUCLEOTIDE SEQUENCE [LARGE SCALE GENOMIC DNA]</scope>
    <source>
        <strain evidence="1">OUT-0023</strain>
        <tissue evidence="1">Blood</tissue>
    </source>
</reference>
<organism evidence="1 2">
    <name type="scientific">Poecile atricapillus</name>
    <name type="common">Black-capped chickadee</name>
    <name type="synonym">Parus atricapillus</name>
    <dbReference type="NCBI Taxonomy" id="48891"/>
    <lineage>
        <taxon>Eukaryota</taxon>
        <taxon>Metazoa</taxon>
        <taxon>Chordata</taxon>
        <taxon>Craniata</taxon>
        <taxon>Vertebrata</taxon>
        <taxon>Euteleostomi</taxon>
        <taxon>Archelosauria</taxon>
        <taxon>Archosauria</taxon>
        <taxon>Dinosauria</taxon>
        <taxon>Saurischia</taxon>
        <taxon>Theropoda</taxon>
        <taxon>Coelurosauria</taxon>
        <taxon>Aves</taxon>
        <taxon>Neognathae</taxon>
        <taxon>Neoaves</taxon>
        <taxon>Telluraves</taxon>
        <taxon>Australaves</taxon>
        <taxon>Passeriformes</taxon>
        <taxon>Paridae</taxon>
        <taxon>Poecile</taxon>
    </lineage>
</organism>
<gene>
    <name evidence="1" type="primary">Fam208b</name>
    <name evidence="1" type="ORF">POEATR_R04544</name>
</gene>
<comment type="caution">
    <text evidence="1">The sequence shown here is derived from an EMBL/GenBank/DDBJ whole genome shotgun (WGS) entry which is preliminary data.</text>
</comment>
<evidence type="ECO:0000313" key="2">
    <source>
        <dbReference type="Proteomes" id="UP000540071"/>
    </source>
</evidence>
<name>A0A7K7R823_POEAT</name>
<dbReference type="GO" id="GO:0045814">
    <property type="term" value="P:negative regulation of gene expression, epigenetic"/>
    <property type="evidence" value="ECO:0007669"/>
    <property type="project" value="InterPro"/>
</dbReference>
<dbReference type="PANTHER" id="PTHR16207:SF10">
    <property type="entry name" value="PROTEIN TASOR 2"/>
    <property type="match status" value="1"/>
</dbReference>
<sequence>WRGQLCLRGRRLGTIALRSTHGAVPAQLPPTLDLRHVMELTELRKKLPEAAFRKKNYTGNDVCFQGFFCSLYEVEITAKDRSRLDPLLEKLKEKELVRI</sequence>
<dbReference type="EMBL" id="VZSS01000295">
    <property type="protein sequence ID" value="NWZ88376.1"/>
    <property type="molecule type" value="Genomic_DNA"/>
</dbReference>
<protein>
    <submittedName>
        <fullName evidence="1">F208B protein</fullName>
    </submittedName>
</protein>
<accession>A0A7K7R823</accession>
<dbReference type="GO" id="GO:0005654">
    <property type="term" value="C:nucleoplasm"/>
    <property type="evidence" value="ECO:0007669"/>
    <property type="project" value="TreeGrafter"/>
</dbReference>
<feature type="non-terminal residue" evidence="1">
    <location>
        <position position="99"/>
    </location>
</feature>
<dbReference type="PANTHER" id="PTHR16207">
    <property type="entry name" value="SET DOMAIN-CONTAINING PROTEIN"/>
    <property type="match status" value="1"/>
</dbReference>
<dbReference type="Proteomes" id="UP000540071">
    <property type="component" value="Unassembled WGS sequence"/>
</dbReference>